<keyword evidence="1" id="KW-0762">Sugar transport</keyword>
<evidence type="ECO:0000313" key="1">
    <source>
        <dbReference type="EMBL" id="EMS73005.1"/>
    </source>
</evidence>
<dbReference type="Pfam" id="PF01547">
    <property type="entry name" value="SBP_bac_1"/>
    <property type="match status" value="1"/>
</dbReference>
<dbReference type="SUPFAM" id="SSF53850">
    <property type="entry name" value="Periplasmic binding protein-like II"/>
    <property type="match status" value="1"/>
</dbReference>
<dbReference type="Proteomes" id="UP000014155">
    <property type="component" value="Unassembled WGS sequence"/>
</dbReference>
<dbReference type="InterPro" id="IPR006059">
    <property type="entry name" value="SBP"/>
</dbReference>
<proteinExistence type="predicted"/>
<keyword evidence="2" id="KW-1185">Reference proteome</keyword>
<dbReference type="Gene3D" id="3.40.190.10">
    <property type="entry name" value="Periplasmic binding protein-like II"/>
    <property type="match status" value="1"/>
</dbReference>
<dbReference type="eggNOG" id="COG1653">
    <property type="taxonomic scope" value="Bacteria"/>
</dbReference>
<dbReference type="PANTHER" id="PTHR43649">
    <property type="entry name" value="ARABINOSE-BINDING PROTEIN-RELATED"/>
    <property type="match status" value="1"/>
</dbReference>
<keyword evidence="1" id="KW-0813">Transport</keyword>
<dbReference type="InterPro" id="IPR050490">
    <property type="entry name" value="Bact_solute-bd_prot1"/>
</dbReference>
<dbReference type="STRING" id="1195236.CTER_1047"/>
<dbReference type="AlphaFoldDB" id="S0FLB3"/>
<organism evidence="1 2">
    <name type="scientific">Ruminiclostridium cellobioparum subsp. termitidis CT1112</name>
    <dbReference type="NCBI Taxonomy" id="1195236"/>
    <lineage>
        <taxon>Bacteria</taxon>
        <taxon>Bacillati</taxon>
        <taxon>Bacillota</taxon>
        <taxon>Clostridia</taxon>
        <taxon>Eubacteriales</taxon>
        <taxon>Oscillospiraceae</taxon>
        <taxon>Ruminiclostridium</taxon>
    </lineage>
</organism>
<dbReference type="PROSITE" id="PS51257">
    <property type="entry name" value="PROKAR_LIPOPROTEIN"/>
    <property type="match status" value="1"/>
</dbReference>
<dbReference type="RefSeq" id="WP_004624510.1">
    <property type="nucleotide sequence ID" value="NZ_AORV01000023.1"/>
</dbReference>
<gene>
    <name evidence="1" type="ORF">CTER_1047</name>
</gene>
<comment type="caution">
    <text evidence="1">The sequence shown here is derived from an EMBL/GenBank/DDBJ whole genome shotgun (WGS) entry which is preliminary data.</text>
</comment>
<reference evidence="1 2" key="1">
    <citation type="journal article" date="2013" name="Genome Announc.">
        <title>Draft Genome Sequence of the Cellulolytic, Mesophilic, Anaerobic Bacterium Clostridium termitidis Strain CT1112 (DSM 5398).</title>
        <authorList>
            <person name="Lal S."/>
            <person name="Ramachandran U."/>
            <person name="Zhang X."/>
            <person name="Munir R."/>
            <person name="Sparling R."/>
            <person name="Levin D.B."/>
        </authorList>
    </citation>
    <scope>NUCLEOTIDE SEQUENCE [LARGE SCALE GENOMIC DNA]</scope>
    <source>
        <strain evidence="1 2">CT1112</strain>
    </source>
</reference>
<dbReference type="PATRIC" id="fig|1195236.3.peg.1345"/>
<evidence type="ECO:0000313" key="2">
    <source>
        <dbReference type="Proteomes" id="UP000014155"/>
    </source>
</evidence>
<dbReference type="EMBL" id="AORV01000023">
    <property type="protein sequence ID" value="EMS73005.1"/>
    <property type="molecule type" value="Genomic_DNA"/>
</dbReference>
<accession>S0FLB3</accession>
<dbReference type="CDD" id="cd13585">
    <property type="entry name" value="PBP2_TMBP_like"/>
    <property type="match status" value="1"/>
</dbReference>
<protein>
    <submittedName>
        <fullName evidence="1">ABC-type sugar transport system, periplasmic component</fullName>
    </submittedName>
</protein>
<dbReference type="PANTHER" id="PTHR43649:SF12">
    <property type="entry name" value="DIACETYLCHITOBIOSE BINDING PROTEIN DASA"/>
    <property type="match status" value="1"/>
</dbReference>
<name>S0FLB3_RUMCE</name>
<sequence>MKKAIKILSLMLIVSFVFGTVFVGCGSTNKEPVKADASTKDAAAKKEPVTLKFTYWGSPIEKKAVEDCVKKFQEKNSYITVDGMYIPSADYLTKITAMIAGNDAPDLGYMDVSLAFKMAEEGKLCNINDFLAKDSELKKEDYLDNIWYNWAPGKSLGTNSACESITLLYNADMIKAAGVETPPTKAENAWDWDKFVEIARKLTIDSNGKNALDPAFDYKNIKQYGVQFPTTWQYYMPLVYSNGGDYVNDDGSKLTLSSKEATDAIQNLADLVNKYHVAPSPVQQRSMPAPSVGLQSKQVAMILAGQWNLLDLGAAKLNFGVGVLPKLKKSVTLVLGSPTVIFSGGRHPEEAWLLYKWLQNPESSIDLQAGGLWMPLMKDWYTKPELISKWAENNPSHPEGYKDAIMKQTIEKGVSGPAYYVKGFSEIDAIIAPALEQVWLGNKTAEQAIKEVEPKVQEKLKGRYDNKKQN</sequence>